<evidence type="ECO:0000259" key="12">
    <source>
        <dbReference type="PROSITE" id="PS50109"/>
    </source>
</evidence>
<comment type="caution">
    <text evidence="14">The sequence shown here is derived from an EMBL/GenBank/DDBJ whole genome shotgun (WGS) entry which is preliminary data.</text>
</comment>
<keyword evidence="3 9" id="KW-0597">Phosphoprotein</keyword>
<evidence type="ECO:0000313" key="15">
    <source>
        <dbReference type="Proteomes" id="UP000244090"/>
    </source>
</evidence>
<dbReference type="CDD" id="cd00082">
    <property type="entry name" value="HisKA"/>
    <property type="match status" value="1"/>
</dbReference>
<dbReference type="PANTHER" id="PTHR43547:SF2">
    <property type="entry name" value="HYBRID SIGNAL TRANSDUCTION HISTIDINE KINASE C"/>
    <property type="match status" value="1"/>
</dbReference>
<dbReference type="SUPFAM" id="SSF55874">
    <property type="entry name" value="ATPase domain of HSP90 chaperone/DNA topoisomerase II/histidine kinase"/>
    <property type="match status" value="1"/>
</dbReference>
<dbReference type="InterPro" id="IPR011123">
    <property type="entry name" value="Y_Y_Y"/>
</dbReference>
<dbReference type="InterPro" id="IPR018060">
    <property type="entry name" value="HTH_AraC"/>
</dbReference>
<evidence type="ECO:0000313" key="14">
    <source>
        <dbReference type="EMBL" id="PTX62328.1"/>
    </source>
</evidence>
<evidence type="ECO:0000259" key="13">
    <source>
        <dbReference type="PROSITE" id="PS50110"/>
    </source>
</evidence>
<evidence type="ECO:0000256" key="9">
    <source>
        <dbReference type="PROSITE-ProRule" id="PRU00169"/>
    </source>
</evidence>
<dbReference type="RefSeq" id="WP_108114528.1">
    <property type="nucleotide sequence ID" value="NZ_QBKT01000003.1"/>
</dbReference>
<dbReference type="CDD" id="cd00075">
    <property type="entry name" value="HATPase"/>
    <property type="match status" value="1"/>
</dbReference>
<comment type="catalytic activity">
    <reaction evidence="1">
        <text>ATP + protein L-histidine = ADP + protein N-phospho-L-histidine.</text>
        <dbReference type="EC" id="2.7.13.3"/>
    </reaction>
</comment>
<feature type="transmembrane region" description="Helical" evidence="10">
    <location>
        <begin position="744"/>
        <end position="767"/>
    </location>
</feature>
<reference evidence="14 15" key="1">
    <citation type="submission" date="2018-04" db="EMBL/GenBank/DDBJ databases">
        <title>Genomic Encyclopedia of Archaeal and Bacterial Type Strains, Phase II (KMG-II): from individual species to whole genera.</title>
        <authorList>
            <person name="Goeker M."/>
        </authorList>
    </citation>
    <scope>NUCLEOTIDE SEQUENCE [LARGE SCALE GENOMIC DNA]</scope>
    <source>
        <strain evidence="14 15">DSM 25731</strain>
    </source>
</reference>
<dbReference type="Gene3D" id="3.40.50.2300">
    <property type="match status" value="1"/>
</dbReference>
<dbReference type="Gene3D" id="2.130.10.10">
    <property type="entry name" value="YVTN repeat-like/Quinoprotein amine dehydrogenase"/>
    <property type="match status" value="2"/>
</dbReference>
<dbReference type="InterPro" id="IPR015943">
    <property type="entry name" value="WD40/YVTN_repeat-like_dom_sf"/>
</dbReference>
<keyword evidence="8" id="KW-0804">Transcription</keyword>
<dbReference type="FunFam" id="3.30.565.10:FF:000006">
    <property type="entry name" value="Sensor histidine kinase WalK"/>
    <property type="match status" value="1"/>
</dbReference>
<dbReference type="SMART" id="SM00388">
    <property type="entry name" value="HisKA"/>
    <property type="match status" value="1"/>
</dbReference>
<dbReference type="Pfam" id="PF00072">
    <property type="entry name" value="Response_reg"/>
    <property type="match status" value="1"/>
</dbReference>
<evidence type="ECO:0000256" key="5">
    <source>
        <dbReference type="ARBA" id="ARBA00022777"/>
    </source>
</evidence>
<dbReference type="InterPro" id="IPR004358">
    <property type="entry name" value="Sig_transdc_His_kin-like_C"/>
</dbReference>
<dbReference type="Pfam" id="PF07495">
    <property type="entry name" value="Y_Y_Y"/>
    <property type="match status" value="1"/>
</dbReference>
<dbReference type="Gene3D" id="1.10.10.60">
    <property type="entry name" value="Homeodomain-like"/>
    <property type="match status" value="1"/>
</dbReference>
<evidence type="ECO:0000259" key="11">
    <source>
        <dbReference type="PROSITE" id="PS01124"/>
    </source>
</evidence>
<evidence type="ECO:0000256" key="8">
    <source>
        <dbReference type="ARBA" id="ARBA00023163"/>
    </source>
</evidence>
<evidence type="ECO:0000256" key="2">
    <source>
        <dbReference type="ARBA" id="ARBA00012438"/>
    </source>
</evidence>
<dbReference type="EC" id="2.7.13.3" evidence="2"/>
<dbReference type="PROSITE" id="PS50109">
    <property type="entry name" value="HIS_KIN"/>
    <property type="match status" value="1"/>
</dbReference>
<dbReference type="InterPro" id="IPR036097">
    <property type="entry name" value="HisK_dim/P_sf"/>
</dbReference>
<dbReference type="InterPro" id="IPR001789">
    <property type="entry name" value="Sig_transdc_resp-reg_receiver"/>
</dbReference>
<evidence type="ECO:0000256" key="6">
    <source>
        <dbReference type="ARBA" id="ARBA00023015"/>
    </source>
</evidence>
<keyword evidence="15" id="KW-1185">Reference proteome</keyword>
<evidence type="ECO:0000256" key="3">
    <source>
        <dbReference type="ARBA" id="ARBA00022553"/>
    </source>
</evidence>
<dbReference type="SUPFAM" id="SSF52172">
    <property type="entry name" value="CheY-like"/>
    <property type="match status" value="1"/>
</dbReference>
<dbReference type="GO" id="GO:0000155">
    <property type="term" value="F:phosphorelay sensor kinase activity"/>
    <property type="evidence" value="ECO:0007669"/>
    <property type="project" value="InterPro"/>
</dbReference>
<accession>A0A2T6C202</accession>
<evidence type="ECO:0000256" key="4">
    <source>
        <dbReference type="ARBA" id="ARBA00022679"/>
    </source>
</evidence>
<feature type="domain" description="Histidine kinase" evidence="12">
    <location>
        <begin position="788"/>
        <end position="1005"/>
    </location>
</feature>
<dbReference type="InterPro" id="IPR005467">
    <property type="entry name" value="His_kinase_dom"/>
</dbReference>
<evidence type="ECO:0000256" key="1">
    <source>
        <dbReference type="ARBA" id="ARBA00000085"/>
    </source>
</evidence>
<keyword evidence="7" id="KW-0238">DNA-binding</keyword>
<dbReference type="PROSITE" id="PS00041">
    <property type="entry name" value="HTH_ARAC_FAMILY_1"/>
    <property type="match status" value="1"/>
</dbReference>
<dbReference type="InterPro" id="IPR003661">
    <property type="entry name" value="HisK_dim/P_dom"/>
</dbReference>
<dbReference type="Gene3D" id="1.10.287.130">
    <property type="match status" value="1"/>
</dbReference>
<dbReference type="SUPFAM" id="SSF75011">
    <property type="entry name" value="3-carboxy-cis,cis-mucoante lactonizing enzyme"/>
    <property type="match status" value="1"/>
</dbReference>
<proteinExistence type="predicted"/>
<dbReference type="Proteomes" id="UP000244090">
    <property type="component" value="Unassembled WGS sequence"/>
</dbReference>
<sequence>MWKSFAQNEITFAQLAGEDEYSQSIVYDIKQDSIGNIWIASEEGIAKHNSKTFKFYNTYNGLPTSLNNRITEIFIDSQQRIWAGSEKGICVYDANQDVFSLIDNQKSINPSLVEAFCEDSNKTVWIGGFNGLWKYTPNNSNRQLEHALEGHAIQALLALNEVIFIGTSKGLFSFDKKLGTATKIKLSDNNQDISSIVLLKDQLMVGTKTGTIFTVHTKSFNVDSVQLSKSFKGPINDFILDDKENIYIATDGNGLYYVNQNFSILNHYTEDADNPTSISSNGIYDLEFGKHGILWIASYGGGVNYFNSKQLPFQNITHELNKKNSLLVNFTRAIAKDANGKLWFGTKKGTSIYDQQSKTWTHIEKLSKNKEGVKDIVLAIEADGDYMWVGTYNNGLYKVHSNTLESERFSKIETNPALLKKVYTIYKDANNNIWIGGIGGYLAVLRNNEQIDNYPINNVKSITTDKEGNIVVAGRNGVYVINDALKEFKLIEALKPNEKTLAFATVNAVQFAEDNKYIVATNGEGILFYNPKNDQIQKLTVSSGMPSDIVQGILVMNDSTFWASTTKGLTQINISEKDTIINTFDKKDGLASTEFNYGSFAKLTENLFAFGGVDGVVLFNPAKIKGENYRPTVVLDEFKLFNKAVVPGSAILEKHINVTDKITLKSHENSIEIGFTGISHGMSSKLKYSWKLEGFDEEWSTPSATDFATYTNLNAGNYTFRVKASGKYGDFGQERTLQIHIRTAWWASNLAILLYIMLGIAIAYTIYHYISILVKKRNADQQINFLNNITHEIKTPLTILISSLDNVTDESTTQEASKNQIKTTVKRINSLFEQMLNFHKVTSQESLLQDIQKIELRKHITQIINDFKPLLTERNLEITVDTEKLVHDNFFFDTDAFEKIVLNLLSNAIKYSHDNGQIKIVLAHTNNQHLKIDVIDNGIGIPKDQQKYILNRYYRARNVINSQRPGTGLGLIMIKNLVEKTKGTISFVSEENKGTTFTVTLPDYVKEFHNHKASTEDAVEDIPNTLEIQEELEEFSDSKILIVEDNDELRKLLVNTLGMYFQVFEASNGKAGLETAHQLFPDIILTDLIMPEMDGMQMAQQLKKDINLNHIPVFMMTVLQNSTQKLESLESGISEYIEKPINMKILFAKMINTLKFQKKLHKKYVHESDVENATVFRNKSDQEFLTKLEQTIIENINNDSFSVHDLSASFGMSRTSLYMKLKNLVDLSPQDFIIHTKLKYAKELLIKGDKTIKEVAYSSGFSNPKYFSTSFKKFYKMTPSGFLESLK</sequence>
<dbReference type="Gene3D" id="2.60.40.10">
    <property type="entry name" value="Immunoglobulins"/>
    <property type="match status" value="1"/>
</dbReference>
<dbReference type="Pfam" id="PF07494">
    <property type="entry name" value="Reg_prop"/>
    <property type="match status" value="1"/>
</dbReference>
<evidence type="ECO:0000256" key="10">
    <source>
        <dbReference type="SAM" id="Phobius"/>
    </source>
</evidence>
<dbReference type="SMART" id="SM00342">
    <property type="entry name" value="HTH_ARAC"/>
    <property type="match status" value="1"/>
</dbReference>
<keyword evidence="10" id="KW-0472">Membrane</keyword>
<dbReference type="OrthoDB" id="1522078at2"/>
<dbReference type="GO" id="GO:0003700">
    <property type="term" value="F:DNA-binding transcription factor activity"/>
    <property type="evidence" value="ECO:0007669"/>
    <property type="project" value="InterPro"/>
</dbReference>
<dbReference type="Gene3D" id="3.30.565.10">
    <property type="entry name" value="Histidine kinase-like ATPase, C-terminal domain"/>
    <property type="match status" value="1"/>
</dbReference>
<dbReference type="EMBL" id="QBKT01000003">
    <property type="protein sequence ID" value="PTX62328.1"/>
    <property type="molecule type" value="Genomic_DNA"/>
</dbReference>
<dbReference type="PRINTS" id="PR00344">
    <property type="entry name" value="BCTRLSENSOR"/>
</dbReference>
<dbReference type="SUPFAM" id="SSF47384">
    <property type="entry name" value="Homodimeric domain of signal transducing histidine kinase"/>
    <property type="match status" value="1"/>
</dbReference>
<dbReference type="SMART" id="SM00387">
    <property type="entry name" value="HATPase_c"/>
    <property type="match status" value="1"/>
</dbReference>
<dbReference type="InterPro" id="IPR011006">
    <property type="entry name" value="CheY-like_superfamily"/>
</dbReference>
<dbReference type="SMART" id="SM00448">
    <property type="entry name" value="REC"/>
    <property type="match status" value="1"/>
</dbReference>
<evidence type="ECO:0000256" key="7">
    <source>
        <dbReference type="ARBA" id="ARBA00023125"/>
    </source>
</evidence>
<dbReference type="InterPro" id="IPR018062">
    <property type="entry name" value="HTH_AraC-typ_CS"/>
</dbReference>
<dbReference type="Pfam" id="PF00512">
    <property type="entry name" value="HisKA"/>
    <property type="match status" value="1"/>
</dbReference>
<dbReference type="InterPro" id="IPR013783">
    <property type="entry name" value="Ig-like_fold"/>
</dbReference>
<dbReference type="InterPro" id="IPR009057">
    <property type="entry name" value="Homeodomain-like_sf"/>
</dbReference>
<dbReference type="PANTHER" id="PTHR43547">
    <property type="entry name" value="TWO-COMPONENT HISTIDINE KINASE"/>
    <property type="match status" value="1"/>
</dbReference>
<dbReference type="PROSITE" id="PS01124">
    <property type="entry name" value="HTH_ARAC_FAMILY_2"/>
    <property type="match status" value="1"/>
</dbReference>
<organism evidence="14 15">
    <name type="scientific">Kordia periserrulae</name>
    <dbReference type="NCBI Taxonomy" id="701523"/>
    <lineage>
        <taxon>Bacteria</taxon>
        <taxon>Pseudomonadati</taxon>
        <taxon>Bacteroidota</taxon>
        <taxon>Flavobacteriia</taxon>
        <taxon>Flavobacteriales</taxon>
        <taxon>Flavobacteriaceae</taxon>
        <taxon>Kordia</taxon>
    </lineage>
</organism>
<keyword evidence="10" id="KW-0812">Transmembrane</keyword>
<name>A0A2T6C202_9FLAO</name>
<dbReference type="Pfam" id="PF12833">
    <property type="entry name" value="HTH_18"/>
    <property type="match status" value="1"/>
</dbReference>
<feature type="modified residue" description="4-aspartylphosphate" evidence="9">
    <location>
        <position position="1087"/>
    </location>
</feature>
<keyword evidence="6" id="KW-0805">Transcription regulation</keyword>
<dbReference type="Pfam" id="PF02518">
    <property type="entry name" value="HATPase_c"/>
    <property type="match status" value="1"/>
</dbReference>
<dbReference type="PROSITE" id="PS50110">
    <property type="entry name" value="RESPONSE_REGULATORY"/>
    <property type="match status" value="1"/>
</dbReference>
<protein>
    <recommendedName>
        <fullName evidence="2">histidine kinase</fullName>
        <ecNumber evidence="2">2.7.13.3</ecNumber>
    </recommendedName>
</protein>
<dbReference type="SUPFAM" id="SSF63829">
    <property type="entry name" value="Calcium-dependent phosphotriesterase"/>
    <property type="match status" value="2"/>
</dbReference>
<gene>
    <name evidence="14" type="ORF">C8N46_103428</name>
</gene>
<dbReference type="SUPFAM" id="SSF46689">
    <property type="entry name" value="Homeodomain-like"/>
    <property type="match status" value="1"/>
</dbReference>
<feature type="domain" description="HTH araC/xylS-type" evidence="11">
    <location>
        <begin position="1186"/>
        <end position="1285"/>
    </location>
</feature>
<dbReference type="InterPro" id="IPR036890">
    <property type="entry name" value="HATPase_C_sf"/>
</dbReference>
<feature type="domain" description="Response regulatory" evidence="13">
    <location>
        <begin position="1039"/>
        <end position="1154"/>
    </location>
</feature>
<keyword evidence="4" id="KW-0808">Transferase</keyword>
<dbReference type="InterPro" id="IPR003594">
    <property type="entry name" value="HATPase_dom"/>
</dbReference>
<keyword evidence="10" id="KW-1133">Transmembrane helix</keyword>
<dbReference type="GO" id="GO:0043565">
    <property type="term" value="F:sequence-specific DNA binding"/>
    <property type="evidence" value="ECO:0007669"/>
    <property type="project" value="InterPro"/>
</dbReference>
<keyword evidence="5" id="KW-0418">Kinase</keyword>
<dbReference type="InterPro" id="IPR011110">
    <property type="entry name" value="Reg_prop"/>
</dbReference>